<protein>
    <submittedName>
        <fullName evidence="1">Uncharacterized protein</fullName>
    </submittedName>
</protein>
<dbReference type="Proteomes" id="UP001364695">
    <property type="component" value="Unassembled WGS sequence"/>
</dbReference>
<accession>A0ACC6P4K5</accession>
<proteinExistence type="predicted"/>
<comment type="caution">
    <text evidence="1">The sequence shown here is derived from an EMBL/GenBank/DDBJ whole genome shotgun (WGS) entry which is preliminary data.</text>
</comment>
<gene>
    <name evidence="1" type="ORF">RV045_12140</name>
</gene>
<dbReference type="EMBL" id="JAWDIE010000021">
    <property type="protein sequence ID" value="MEJ7139171.1"/>
    <property type="molecule type" value="Genomic_DNA"/>
</dbReference>
<sequence length="332" mass="35958">MAGAELYGAYAPAMTPPGAQTLQGVNGSFAGATTGSDLALQQAAGDLADMRQQPPAVQWEVLASLRTQRLADKAEQLSLMEEMQALHTRAAKGQRSVQDTARADAIVSRLSQLEFSDQDLRKSTVAQLQAMQIAGLTNPASHREWAEGSGEAIGSSRLAFTGLTAARLASRISMLKTAVQEAKAAVAVTKSEAQAVAKAREGNNLYRDGAQFESNIFDGVPKANLRLEYEQASRDLLTQAQKMQATGFSEEQAARWAVDRRNQLKVEYRALTPPEEVAKYETRNLKTYGSKLGPTVEQLRKQGYGWQQIIEKSARPGGGDQDFSPPGFRGNK</sequence>
<keyword evidence="2" id="KW-1185">Reference proteome</keyword>
<reference evidence="1" key="1">
    <citation type="submission" date="2023-10" db="EMBL/GenBank/DDBJ databases">
        <title>Amphibacter perezi, gen. nov., sp. nov. a novel taxa of the family Comamonadaceae, class Betaproteobacteria isolated from the skin microbiota of Pelophylax perezi from different populations.</title>
        <authorList>
            <person name="Costa S."/>
            <person name="Proenca D.N."/>
            <person name="Lopes I."/>
            <person name="Morais P.V."/>
        </authorList>
    </citation>
    <scope>NUCLEOTIDE SEQUENCE</scope>
    <source>
        <strain evidence="1">SL12-8</strain>
    </source>
</reference>
<organism evidence="1 2">
    <name type="scientific">Amphibiibacter pelophylacis</name>
    <dbReference type="NCBI Taxonomy" id="1799477"/>
    <lineage>
        <taxon>Bacteria</taxon>
        <taxon>Pseudomonadati</taxon>
        <taxon>Pseudomonadota</taxon>
        <taxon>Betaproteobacteria</taxon>
        <taxon>Burkholderiales</taxon>
        <taxon>Sphaerotilaceae</taxon>
        <taxon>Amphibiibacter</taxon>
    </lineage>
</organism>
<evidence type="ECO:0000313" key="2">
    <source>
        <dbReference type="Proteomes" id="UP001364695"/>
    </source>
</evidence>
<name>A0ACC6P4K5_9BURK</name>
<evidence type="ECO:0000313" key="1">
    <source>
        <dbReference type="EMBL" id="MEJ7139171.1"/>
    </source>
</evidence>